<dbReference type="Pfam" id="PF00226">
    <property type="entry name" value="DnaJ"/>
    <property type="match status" value="1"/>
</dbReference>
<dbReference type="PROSITE" id="PS00636">
    <property type="entry name" value="DNAJ_1"/>
    <property type="match status" value="1"/>
</dbReference>
<dbReference type="InterPro" id="IPR002939">
    <property type="entry name" value="DnaJ_C"/>
</dbReference>
<dbReference type="GO" id="GO:0051082">
    <property type="term" value="F:unfolded protein binding"/>
    <property type="evidence" value="ECO:0000318"/>
    <property type="project" value="GO_Central"/>
</dbReference>
<evidence type="ECO:0000259" key="7">
    <source>
        <dbReference type="PROSITE" id="PS50076"/>
    </source>
</evidence>
<dbReference type="SMART" id="SM00271">
    <property type="entry name" value="DnaJ"/>
    <property type="match status" value="1"/>
</dbReference>
<dbReference type="InterPro" id="IPR012724">
    <property type="entry name" value="DnaJ"/>
</dbReference>
<dbReference type="GO" id="GO:0031072">
    <property type="term" value="F:heat shock protein binding"/>
    <property type="evidence" value="ECO:0007669"/>
    <property type="project" value="InterPro"/>
</dbReference>
<dbReference type="CDD" id="cd06257">
    <property type="entry name" value="DnaJ"/>
    <property type="match status" value="1"/>
</dbReference>
<dbReference type="Gramene" id="Mp5g03970.1">
    <property type="protein sequence ID" value="Mp5g03970.1.cds"/>
    <property type="gene ID" value="Mp5g03970"/>
</dbReference>
<evidence type="ECO:0000256" key="1">
    <source>
        <dbReference type="ARBA" id="ARBA00022723"/>
    </source>
</evidence>
<reference evidence="10" key="1">
    <citation type="journal article" date="2017" name="Cell">
        <title>Insights into land plant evolution garnered from the Marchantia polymorpha genome.</title>
        <authorList>
            <person name="Bowman J.L."/>
            <person name="Kohchi T."/>
            <person name="Yamato K.T."/>
            <person name="Jenkins J."/>
            <person name="Shu S."/>
            <person name="Ishizaki K."/>
            <person name="Yamaoka S."/>
            <person name="Nishihama R."/>
            <person name="Nakamura Y."/>
            <person name="Berger F."/>
            <person name="Adam C."/>
            <person name="Aki S.S."/>
            <person name="Althoff F."/>
            <person name="Araki T."/>
            <person name="Arteaga-Vazquez M.A."/>
            <person name="Balasubrmanian S."/>
            <person name="Barry K."/>
            <person name="Bauer D."/>
            <person name="Boehm C.R."/>
            <person name="Briginshaw L."/>
            <person name="Caballero-Perez J."/>
            <person name="Catarino B."/>
            <person name="Chen F."/>
            <person name="Chiyoda S."/>
            <person name="Chovatia M."/>
            <person name="Davies K.M."/>
            <person name="Delmans M."/>
            <person name="Demura T."/>
            <person name="Dierschke T."/>
            <person name="Dolan L."/>
            <person name="Dorantes-Acosta A.E."/>
            <person name="Eklund D.M."/>
            <person name="Florent S.N."/>
            <person name="Flores-Sandoval E."/>
            <person name="Fujiyama A."/>
            <person name="Fukuzawa H."/>
            <person name="Galik B."/>
            <person name="Grimanelli D."/>
            <person name="Grimwood J."/>
            <person name="Grossniklaus U."/>
            <person name="Hamada T."/>
            <person name="Haseloff J."/>
            <person name="Hetherington A.J."/>
            <person name="Higo A."/>
            <person name="Hirakawa Y."/>
            <person name="Hundley H.N."/>
            <person name="Ikeda Y."/>
            <person name="Inoue K."/>
            <person name="Inoue S.I."/>
            <person name="Ishida S."/>
            <person name="Jia Q."/>
            <person name="Kakita M."/>
            <person name="Kanazawa T."/>
            <person name="Kawai Y."/>
            <person name="Kawashima T."/>
            <person name="Kennedy M."/>
            <person name="Kinose K."/>
            <person name="Kinoshita T."/>
            <person name="Kohara Y."/>
            <person name="Koide E."/>
            <person name="Komatsu K."/>
            <person name="Kopischke S."/>
            <person name="Kubo M."/>
            <person name="Kyozuka J."/>
            <person name="Lagercrantz U."/>
            <person name="Lin S.S."/>
            <person name="Lindquist E."/>
            <person name="Lipzen A.M."/>
            <person name="Lu C.W."/>
            <person name="De Luna E."/>
            <person name="Martienssen R.A."/>
            <person name="Minamino N."/>
            <person name="Mizutani M."/>
            <person name="Mizutani M."/>
            <person name="Mochizuki N."/>
            <person name="Monte I."/>
            <person name="Mosher R."/>
            <person name="Nagasaki H."/>
            <person name="Nakagami H."/>
            <person name="Naramoto S."/>
            <person name="Nishitani K."/>
            <person name="Ohtani M."/>
            <person name="Okamoto T."/>
            <person name="Okumura M."/>
            <person name="Phillips J."/>
            <person name="Pollak B."/>
            <person name="Reinders A."/>
            <person name="Rovekamp M."/>
            <person name="Sano R."/>
            <person name="Sawa S."/>
            <person name="Schmid M.W."/>
            <person name="Shirakawa M."/>
            <person name="Solano R."/>
            <person name="Spunde A."/>
            <person name="Suetsugu N."/>
            <person name="Sugano S."/>
            <person name="Sugiyama A."/>
            <person name="Sun R."/>
            <person name="Suzuki Y."/>
            <person name="Takenaka M."/>
            <person name="Takezawa D."/>
            <person name="Tomogane H."/>
            <person name="Tsuzuki M."/>
            <person name="Ueda T."/>
            <person name="Umeda M."/>
            <person name="Ward J.M."/>
            <person name="Watanabe Y."/>
            <person name="Yazaki K."/>
            <person name="Yokoyama R."/>
            <person name="Yoshitake Y."/>
            <person name="Yotsui I."/>
            <person name="Zachgo S."/>
            <person name="Schmutz J."/>
        </authorList>
    </citation>
    <scope>NUCLEOTIDE SEQUENCE [LARGE SCALE GENOMIC DNA]</scope>
    <source>
        <strain evidence="10">Tak-1</strain>
    </source>
</reference>
<dbReference type="OrthoDB" id="10256793at2759"/>
<evidence type="ECO:0000256" key="3">
    <source>
        <dbReference type="ARBA" id="ARBA00022771"/>
    </source>
</evidence>
<dbReference type="HAMAP" id="MF_01152">
    <property type="entry name" value="DnaJ"/>
    <property type="match status" value="1"/>
</dbReference>
<dbReference type="GO" id="GO:0042026">
    <property type="term" value="P:protein refolding"/>
    <property type="evidence" value="ECO:0000318"/>
    <property type="project" value="GO_Central"/>
</dbReference>
<dbReference type="PROSITE" id="PS50076">
    <property type="entry name" value="DNAJ_2"/>
    <property type="match status" value="1"/>
</dbReference>
<dbReference type="SUPFAM" id="SSF57938">
    <property type="entry name" value="DnaJ/Hsp40 cysteine-rich domain"/>
    <property type="match status" value="1"/>
</dbReference>
<evidence type="ECO:0000256" key="2">
    <source>
        <dbReference type="ARBA" id="ARBA00022737"/>
    </source>
</evidence>
<dbReference type="FunFam" id="2.60.260.20:FF:000005">
    <property type="entry name" value="Chaperone protein dnaJ 1, mitochondrial"/>
    <property type="match status" value="1"/>
</dbReference>
<dbReference type="GO" id="GO:0008270">
    <property type="term" value="F:zinc ion binding"/>
    <property type="evidence" value="ECO:0007669"/>
    <property type="project" value="UniProtKB-KW"/>
</dbReference>
<keyword evidence="4 6" id="KW-0862">Zinc</keyword>
<dbReference type="InterPro" id="IPR001305">
    <property type="entry name" value="HSP_DnaJ_Cys-rich_dom"/>
</dbReference>
<evidence type="ECO:0000256" key="4">
    <source>
        <dbReference type="ARBA" id="ARBA00022833"/>
    </source>
</evidence>
<dbReference type="GO" id="GO:0005737">
    <property type="term" value="C:cytoplasm"/>
    <property type="evidence" value="ECO:0000318"/>
    <property type="project" value="GO_Central"/>
</dbReference>
<dbReference type="PANTHER" id="PTHR43096">
    <property type="entry name" value="DNAJ HOMOLOG 1, MITOCHONDRIAL-RELATED"/>
    <property type="match status" value="1"/>
</dbReference>
<evidence type="ECO:0000313" key="9">
    <source>
        <dbReference type="EMBL" id="PTQ29422.1"/>
    </source>
</evidence>
<dbReference type="EMBL" id="KZ772812">
    <property type="protein sequence ID" value="PTQ29422.1"/>
    <property type="molecule type" value="Genomic_DNA"/>
</dbReference>
<dbReference type="InterPro" id="IPR036410">
    <property type="entry name" value="HSP_DnaJ_Cys-rich_dom_sf"/>
</dbReference>
<proteinExistence type="inferred from homology"/>
<dbReference type="PRINTS" id="PR00625">
    <property type="entry name" value="JDOMAIN"/>
</dbReference>
<dbReference type="InterPro" id="IPR001623">
    <property type="entry name" value="DnaJ_domain"/>
</dbReference>
<dbReference type="OMA" id="QDLQYRM"/>
<dbReference type="Proteomes" id="UP000244005">
    <property type="component" value="Unassembled WGS sequence"/>
</dbReference>
<evidence type="ECO:0000256" key="6">
    <source>
        <dbReference type="PROSITE-ProRule" id="PRU00546"/>
    </source>
</evidence>
<dbReference type="InterPro" id="IPR036869">
    <property type="entry name" value="J_dom_sf"/>
</dbReference>
<dbReference type="InterPro" id="IPR008971">
    <property type="entry name" value="HSP40/DnaJ_pept-bd"/>
</dbReference>
<dbReference type="Gene3D" id="2.60.260.20">
    <property type="entry name" value="Urease metallochaperone UreE, N-terminal domain"/>
    <property type="match status" value="2"/>
</dbReference>
<keyword evidence="5" id="KW-0143">Chaperone</keyword>
<accession>A0A2R6W6G4</accession>
<keyword evidence="10" id="KW-1185">Reference proteome</keyword>
<dbReference type="NCBIfam" id="TIGR02349">
    <property type="entry name" value="DnaJ_bact"/>
    <property type="match status" value="1"/>
</dbReference>
<protein>
    <recommendedName>
        <fullName evidence="11">J domain-containing protein</fullName>
    </recommendedName>
</protein>
<sequence>MSRVPWRRSLRLLQRCLDSSRTPSLQDGLPKSNAIDWRPRQSRNSYHAFATNPLSSSLGGCSCFHCQGSLFKEKKLFTSSRGFHATGVQHMSKRDFYEVLGVSRGASGPEIKKAYYALAKKYHPDMNKGDDKAEEKFQEIQHAYEVLKDDEKRSVYDQVGPEAYDAADGGGRGPSGFEGFDGFGGFDVNEVLNSFFGVQQDGRRSTVKVDLDLSFKEAVLGCTKEVSFQTRARCRPCNGTGIPAGAKVRACQGCGGAGKIRYKQGWIALESTCEMCGGTGKFTKEKCSSCRGSGTVKAGKQVVVTVPPGVENGMSLKIQGEGGAGPAGSRSGDLYVQLRVAEDPIFRREGADIHLNTSISFTQAILGGEVQVPTLTGDVSLKVRPGTQPNQKLVLRGKGIKMLNSKHYGDQYVHFTVVIPVNLSLEQRRLIEEFAREESGESDKVDNAAEGSG</sequence>
<evidence type="ECO:0008006" key="11">
    <source>
        <dbReference type="Google" id="ProtNLM"/>
    </source>
</evidence>
<dbReference type="InterPro" id="IPR018253">
    <property type="entry name" value="DnaJ_domain_CS"/>
</dbReference>
<evidence type="ECO:0000259" key="8">
    <source>
        <dbReference type="PROSITE" id="PS51188"/>
    </source>
</evidence>
<keyword evidence="3 6" id="KW-0863">Zinc-finger</keyword>
<dbReference type="CDD" id="cd10719">
    <property type="entry name" value="DnaJ_zf"/>
    <property type="match status" value="1"/>
</dbReference>
<dbReference type="PROSITE" id="PS51188">
    <property type="entry name" value="ZF_CR"/>
    <property type="match status" value="1"/>
</dbReference>
<dbReference type="PANTHER" id="PTHR43096:SF52">
    <property type="entry name" value="DNAJ HOMOLOG 1, MITOCHONDRIAL-RELATED"/>
    <property type="match status" value="1"/>
</dbReference>
<dbReference type="NCBIfam" id="NF008035">
    <property type="entry name" value="PRK10767.1"/>
    <property type="match status" value="1"/>
</dbReference>
<feature type="domain" description="CR-type" evidence="8">
    <location>
        <begin position="221"/>
        <end position="299"/>
    </location>
</feature>
<feature type="zinc finger region" description="CR-type" evidence="6">
    <location>
        <begin position="221"/>
        <end position="299"/>
    </location>
</feature>
<dbReference type="Pfam" id="PF01556">
    <property type="entry name" value="DnaJ_C"/>
    <property type="match status" value="1"/>
</dbReference>
<evidence type="ECO:0000313" key="10">
    <source>
        <dbReference type="Proteomes" id="UP000244005"/>
    </source>
</evidence>
<dbReference type="GO" id="GO:0005524">
    <property type="term" value="F:ATP binding"/>
    <property type="evidence" value="ECO:0007669"/>
    <property type="project" value="InterPro"/>
</dbReference>
<dbReference type="Gene3D" id="1.10.287.110">
    <property type="entry name" value="DnaJ domain"/>
    <property type="match status" value="1"/>
</dbReference>
<feature type="domain" description="J" evidence="7">
    <location>
        <begin position="95"/>
        <end position="160"/>
    </location>
</feature>
<keyword evidence="2" id="KW-0677">Repeat</keyword>
<organism evidence="9 10">
    <name type="scientific">Marchantia polymorpha</name>
    <name type="common">Common liverwort</name>
    <name type="synonym">Marchantia aquatica</name>
    <dbReference type="NCBI Taxonomy" id="3197"/>
    <lineage>
        <taxon>Eukaryota</taxon>
        <taxon>Viridiplantae</taxon>
        <taxon>Streptophyta</taxon>
        <taxon>Embryophyta</taxon>
        <taxon>Marchantiophyta</taxon>
        <taxon>Marchantiopsida</taxon>
        <taxon>Marchantiidae</taxon>
        <taxon>Marchantiales</taxon>
        <taxon>Marchantiaceae</taxon>
        <taxon>Marchantia</taxon>
    </lineage>
</organism>
<dbReference type="AlphaFoldDB" id="A0A2R6W6G4"/>
<dbReference type="SUPFAM" id="SSF49493">
    <property type="entry name" value="HSP40/DnaJ peptide-binding domain"/>
    <property type="match status" value="2"/>
</dbReference>
<dbReference type="CDD" id="cd10747">
    <property type="entry name" value="DnaJ_C"/>
    <property type="match status" value="1"/>
</dbReference>
<evidence type="ECO:0000256" key="5">
    <source>
        <dbReference type="ARBA" id="ARBA00023186"/>
    </source>
</evidence>
<dbReference type="GO" id="GO:0009408">
    <property type="term" value="P:response to heat"/>
    <property type="evidence" value="ECO:0007669"/>
    <property type="project" value="InterPro"/>
</dbReference>
<dbReference type="Gene3D" id="2.10.230.10">
    <property type="entry name" value="Heat shock protein DnaJ, cysteine-rich domain"/>
    <property type="match status" value="1"/>
</dbReference>
<dbReference type="SUPFAM" id="SSF46565">
    <property type="entry name" value="Chaperone J-domain"/>
    <property type="match status" value="1"/>
</dbReference>
<gene>
    <name evidence="9" type="ORF">MARPO_0141s0005</name>
</gene>
<dbReference type="Pfam" id="PF00684">
    <property type="entry name" value="DnaJ_CXXCXGXG"/>
    <property type="match status" value="1"/>
</dbReference>
<keyword evidence="1 6" id="KW-0479">Metal-binding</keyword>
<name>A0A2R6W6G4_MARPO</name>